<dbReference type="InterPro" id="IPR017907">
    <property type="entry name" value="Znf_RING_CS"/>
</dbReference>
<dbReference type="InterPro" id="IPR047153">
    <property type="entry name" value="TRIM45/56/19-like"/>
</dbReference>
<dbReference type="SUPFAM" id="SSF101898">
    <property type="entry name" value="NHL repeat"/>
    <property type="match status" value="1"/>
</dbReference>
<evidence type="ECO:0000256" key="1">
    <source>
        <dbReference type="ARBA" id="ARBA00022723"/>
    </source>
</evidence>
<dbReference type="GeneID" id="119726101"/>
<keyword evidence="2" id="KW-0677">Repeat</keyword>
<dbReference type="SUPFAM" id="SSF57845">
    <property type="entry name" value="B-box zinc-binding domain"/>
    <property type="match status" value="1"/>
</dbReference>
<keyword evidence="1" id="KW-0479">Metal-binding</keyword>
<dbReference type="RefSeq" id="XP_038053642.1">
    <property type="nucleotide sequence ID" value="XM_038197714.1"/>
</dbReference>
<feature type="repeat" description="NHL" evidence="6">
    <location>
        <begin position="390"/>
        <end position="430"/>
    </location>
</feature>
<evidence type="ECO:0000259" key="8">
    <source>
        <dbReference type="PROSITE" id="PS50119"/>
    </source>
</evidence>
<dbReference type="InterPro" id="IPR011042">
    <property type="entry name" value="6-blade_b-propeller_TolB-like"/>
</dbReference>
<dbReference type="InterPro" id="IPR000315">
    <property type="entry name" value="Znf_B-box"/>
</dbReference>
<reference evidence="9" key="1">
    <citation type="submission" date="2022-11" db="UniProtKB">
        <authorList>
            <consortium name="EnsemblMetazoa"/>
        </authorList>
    </citation>
    <scope>IDENTIFICATION</scope>
</reference>
<evidence type="ECO:0000256" key="5">
    <source>
        <dbReference type="PROSITE-ProRule" id="PRU00024"/>
    </source>
</evidence>
<dbReference type="GO" id="GO:0008270">
    <property type="term" value="F:zinc ion binding"/>
    <property type="evidence" value="ECO:0007669"/>
    <property type="project" value="UniProtKB-KW"/>
</dbReference>
<evidence type="ECO:0000313" key="9">
    <source>
        <dbReference type="EnsemblMetazoa" id="XP_038053642.1"/>
    </source>
</evidence>
<dbReference type="SUPFAM" id="SSF57850">
    <property type="entry name" value="RING/U-box"/>
    <property type="match status" value="1"/>
</dbReference>
<dbReference type="PANTHER" id="PTHR25462:SF296">
    <property type="entry name" value="MEIOTIC P26, ISOFORM F"/>
    <property type="match status" value="1"/>
</dbReference>
<dbReference type="SMART" id="SM00336">
    <property type="entry name" value="BBOX"/>
    <property type="match status" value="2"/>
</dbReference>
<dbReference type="InterPro" id="IPR001841">
    <property type="entry name" value="Znf_RING"/>
</dbReference>
<dbReference type="Pfam" id="PF08450">
    <property type="entry name" value="SGL"/>
    <property type="match status" value="1"/>
</dbReference>
<protein>
    <submittedName>
        <fullName evidence="9">Uncharacterized protein</fullName>
    </submittedName>
</protein>
<dbReference type="Pfam" id="PF00097">
    <property type="entry name" value="zf-C3HC4"/>
    <property type="match status" value="1"/>
</dbReference>
<dbReference type="PROSITE" id="PS50089">
    <property type="entry name" value="ZF_RING_2"/>
    <property type="match status" value="1"/>
</dbReference>
<dbReference type="InterPro" id="IPR013658">
    <property type="entry name" value="SGL"/>
</dbReference>
<dbReference type="PANTHER" id="PTHR25462">
    <property type="entry name" value="BONUS, ISOFORM C-RELATED"/>
    <property type="match status" value="1"/>
</dbReference>
<dbReference type="InterPro" id="IPR018957">
    <property type="entry name" value="Znf_C3HC4_RING-type"/>
</dbReference>
<dbReference type="PROSITE" id="PS51125">
    <property type="entry name" value="NHL"/>
    <property type="match status" value="1"/>
</dbReference>
<dbReference type="EnsemblMetazoa" id="XM_038197714.1">
    <property type="protein sequence ID" value="XP_038053642.1"/>
    <property type="gene ID" value="LOC119726101"/>
</dbReference>
<dbReference type="SMART" id="SM00184">
    <property type="entry name" value="RING"/>
    <property type="match status" value="1"/>
</dbReference>
<dbReference type="Gene3D" id="2.120.10.30">
    <property type="entry name" value="TolB, C-terminal domain"/>
    <property type="match status" value="1"/>
</dbReference>
<feature type="domain" description="RING-type" evidence="7">
    <location>
        <begin position="30"/>
        <end position="74"/>
    </location>
</feature>
<dbReference type="Proteomes" id="UP000887568">
    <property type="component" value="Unplaced"/>
</dbReference>
<dbReference type="PROSITE" id="PS00518">
    <property type="entry name" value="ZF_RING_1"/>
    <property type="match status" value="1"/>
</dbReference>
<evidence type="ECO:0000313" key="10">
    <source>
        <dbReference type="Proteomes" id="UP000887568"/>
    </source>
</evidence>
<accession>A0A913ZPJ0</accession>
<dbReference type="Gene3D" id="3.30.160.60">
    <property type="entry name" value="Classic Zinc Finger"/>
    <property type="match status" value="1"/>
</dbReference>
<evidence type="ECO:0000256" key="3">
    <source>
        <dbReference type="ARBA" id="ARBA00022771"/>
    </source>
</evidence>
<dbReference type="OrthoDB" id="342730at2759"/>
<keyword evidence="3 5" id="KW-0863">Zinc-finger</keyword>
<feature type="domain" description="B box-type" evidence="8">
    <location>
        <begin position="112"/>
        <end position="159"/>
    </location>
</feature>
<feature type="domain" description="B box-type" evidence="8">
    <location>
        <begin position="174"/>
        <end position="217"/>
    </location>
</feature>
<name>A0A913ZPJ0_PATMI</name>
<dbReference type="OMA" id="LMKSHEC"/>
<evidence type="ECO:0000256" key="6">
    <source>
        <dbReference type="PROSITE-ProRule" id="PRU00504"/>
    </source>
</evidence>
<dbReference type="Pfam" id="PF00643">
    <property type="entry name" value="zf-B_box"/>
    <property type="match status" value="1"/>
</dbReference>
<dbReference type="InterPro" id="IPR013083">
    <property type="entry name" value="Znf_RING/FYVE/PHD"/>
</dbReference>
<evidence type="ECO:0000256" key="2">
    <source>
        <dbReference type="ARBA" id="ARBA00022737"/>
    </source>
</evidence>
<keyword evidence="4" id="KW-0862">Zinc</keyword>
<dbReference type="InterPro" id="IPR001258">
    <property type="entry name" value="NHL_repeat"/>
</dbReference>
<dbReference type="CDD" id="cd05819">
    <property type="entry name" value="NHL"/>
    <property type="match status" value="1"/>
</dbReference>
<evidence type="ECO:0000259" key="7">
    <source>
        <dbReference type="PROSITE" id="PS50089"/>
    </source>
</evidence>
<dbReference type="PROSITE" id="PS50119">
    <property type="entry name" value="ZF_BBOX"/>
    <property type="match status" value="2"/>
</dbReference>
<keyword evidence="10" id="KW-1185">Reference proteome</keyword>
<evidence type="ECO:0000256" key="4">
    <source>
        <dbReference type="ARBA" id="ARBA00022833"/>
    </source>
</evidence>
<dbReference type="AlphaFoldDB" id="A0A913ZPJ0"/>
<proteinExistence type="predicted"/>
<organism evidence="9 10">
    <name type="scientific">Patiria miniata</name>
    <name type="common">Bat star</name>
    <name type="synonym">Asterina miniata</name>
    <dbReference type="NCBI Taxonomy" id="46514"/>
    <lineage>
        <taxon>Eukaryota</taxon>
        <taxon>Metazoa</taxon>
        <taxon>Echinodermata</taxon>
        <taxon>Eleutherozoa</taxon>
        <taxon>Asterozoa</taxon>
        <taxon>Asteroidea</taxon>
        <taxon>Valvatacea</taxon>
        <taxon>Valvatida</taxon>
        <taxon>Asterinidae</taxon>
        <taxon>Patiria</taxon>
    </lineage>
</organism>
<sequence>MSFNFFGCRKMAEAAAKSVLGTISRGHLECPICCCRFADPKILDCLHNFCLNCLLELISRQQPKADEITCPVCRRVTAVPDTGLQGLPKCFFLSNLVDEFNKQERLLGDGPTDAPTCEECDEGLEAISKCLDCCKLICTKCLEAHERLKSMRHHRIIGKEDHEFAEALIGPRKKGNLKCNKHHNQDICLYCETCKTLACAACAALDHRGAEHEYIVVADAIRLYRQDVGEILQRFEQNREEFKVADDSLSHARNRLRIKVARTCKDVTTKEEEEISKIRNKSRLLRDKVTQIGEARERKFEEVQKSNCDKMKRAEQIVATVNDLMQQADDFELLDLKPKVMHNLEFQDELDFEQAQHELSFIGVKCQDVVADTDIGEVLQKENWQLKVEFGETGQEDGTFLCAAGVACLSNGDIAVTDMEKSKLMVFTSTGEYKKNVGGEQLNNPGFVAVTTDGLLLVADKNYVKVLDSSLSVIRQFATSPDDADDKTDLSDITVDKENRIAVADSKRKIISLHHLDGSLIRTIPNDMFGGGLAIGIRERLVFTNFYESKLICTTYTGDEVFNVDTLLDGEPACPWGVCCDDAGDIFVNVGSERFDSCEVHHYSPAGVFIGRVARGLHSPVSLTFSQNGDLVVADGVSVKIFQRV</sequence>
<dbReference type="Gene3D" id="3.30.40.10">
    <property type="entry name" value="Zinc/RING finger domain, C3HC4 (zinc finger)"/>
    <property type="match status" value="1"/>
</dbReference>